<feature type="transmembrane region" description="Helical" evidence="6">
    <location>
        <begin position="107"/>
        <end position="123"/>
    </location>
</feature>
<dbReference type="Proteomes" id="UP000539957">
    <property type="component" value="Unassembled WGS sequence"/>
</dbReference>
<feature type="transmembrane region" description="Helical" evidence="6">
    <location>
        <begin position="209"/>
        <end position="228"/>
    </location>
</feature>
<evidence type="ECO:0000256" key="2">
    <source>
        <dbReference type="ARBA" id="ARBA00022475"/>
    </source>
</evidence>
<proteinExistence type="predicted"/>
<feature type="transmembrane region" description="Helical" evidence="6">
    <location>
        <begin position="167"/>
        <end position="189"/>
    </location>
</feature>
<evidence type="ECO:0000256" key="5">
    <source>
        <dbReference type="ARBA" id="ARBA00023136"/>
    </source>
</evidence>
<gene>
    <name evidence="7" type="ORF">HNP32_001189</name>
</gene>
<evidence type="ECO:0000256" key="1">
    <source>
        <dbReference type="ARBA" id="ARBA00004651"/>
    </source>
</evidence>
<evidence type="ECO:0000256" key="6">
    <source>
        <dbReference type="SAM" id="Phobius"/>
    </source>
</evidence>
<name>A0A7W7N2L3_9CAUL</name>
<evidence type="ECO:0000256" key="4">
    <source>
        <dbReference type="ARBA" id="ARBA00022989"/>
    </source>
</evidence>
<keyword evidence="3 6" id="KW-0812">Transmembrane</keyword>
<evidence type="ECO:0000313" key="8">
    <source>
        <dbReference type="Proteomes" id="UP000539957"/>
    </source>
</evidence>
<evidence type="ECO:0000313" key="7">
    <source>
        <dbReference type="EMBL" id="MBB4797465.1"/>
    </source>
</evidence>
<accession>A0A7W7N2L3</accession>
<organism evidence="7 8">
    <name type="scientific">Brevundimonas bullata</name>
    <dbReference type="NCBI Taxonomy" id="13160"/>
    <lineage>
        <taxon>Bacteria</taxon>
        <taxon>Pseudomonadati</taxon>
        <taxon>Pseudomonadota</taxon>
        <taxon>Alphaproteobacteria</taxon>
        <taxon>Caulobacterales</taxon>
        <taxon>Caulobacteraceae</taxon>
        <taxon>Brevundimonas</taxon>
    </lineage>
</organism>
<keyword evidence="8" id="KW-1185">Reference proteome</keyword>
<feature type="transmembrane region" description="Helical" evidence="6">
    <location>
        <begin position="82"/>
        <end position="100"/>
    </location>
</feature>
<keyword evidence="2" id="KW-1003">Cell membrane</keyword>
<protein>
    <submittedName>
        <fullName evidence="7">Putative membrane protein</fullName>
    </submittedName>
</protein>
<dbReference type="Pfam" id="PF09678">
    <property type="entry name" value="Caa3_CtaG"/>
    <property type="match status" value="1"/>
</dbReference>
<dbReference type="AlphaFoldDB" id="A0A7W7N2L3"/>
<keyword evidence="4 6" id="KW-1133">Transmembrane helix</keyword>
<reference evidence="7 8" key="1">
    <citation type="submission" date="2020-08" db="EMBL/GenBank/DDBJ databases">
        <title>Functional genomics of gut bacteria from endangered species of beetles.</title>
        <authorList>
            <person name="Carlos-Shanley C."/>
        </authorList>
    </citation>
    <scope>NUCLEOTIDE SEQUENCE [LARGE SCALE GENOMIC DNA]</scope>
    <source>
        <strain evidence="7 8">S00123</strain>
    </source>
</reference>
<evidence type="ECO:0000256" key="3">
    <source>
        <dbReference type="ARBA" id="ARBA00022692"/>
    </source>
</evidence>
<comment type="caution">
    <text evidence="7">The sequence shown here is derived from an EMBL/GenBank/DDBJ whole genome shotgun (WGS) entry which is preliminary data.</text>
</comment>
<feature type="transmembrane region" description="Helical" evidence="6">
    <location>
        <begin position="52"/>
        <end position="76"/>
    </location>
</feature>
<feature type="transmembrane region" description="Helical" evidence="6">
    <location>
        <begin position="135"/>
        <end position="155"/>
    </location>
</feature>
<feature type="transmembrane region" description="Helical" evidence="6">
    <location>
        <begin position="28"/>
        <end position="45"/>
    </location>
</feature>
<dbReference type="GO" id="GO:0005886">
    <property type="term" value="C:plasma membrane"/>
    <property type="evidence" value="ECO:0007669"/>
    <property type="project" value="UniProtKB-SubCell"/>
</dbReference>
<dbReference type="InterPro" id="IPR019108">
    <property type="entry name" value="Caa3_assmbl_CtaG-rel"/>
</dbReference>
<comment type="subcellular location">
    <subcellularLocation>
        <location evidence="1">Cell membrane</location>
        <topology evidence="1">Multi-pass membrane protein</topology>
    </subcellularLocation>
</comment>
<sequence>MTMTPWTPYCGPAPDPVDVLGRWNGDPVLLVALGFFIAAGVFLTMKRRPGSPFLLGAAGVLVLVFISPLCALSSALFTARTLHHLLLLLAAAPLLALGLPRLRAPRLALATAVQAVVFWAWHAPDLYAAALSNDLVYWVMQLTILGSAVWFWAAVRASNAAAAVAGLLAAMLLMGLLGALILFAGQPLYSPHFATTLAWGMTPLEDQQAAGLIMWAPAAAAYLLVALWRISGLFSGGEAARPA</sequence>
<dbReference type="EMBL" id="JACHKY010000002">
    <property type="protein sequence ID" value="MBB4797465.1"/>
    <property type="molecule type" value="Genomic_DNA"/>
</dbReference>
<keyword evidence="5 6" id="KW-0472">Membrane</keyword>